<keyword evidence="1" id="KW-0325">Glycoprotein</keyword>
<reference evidence="6" key="3">
    <citation type="submission" date="2020-05" db="EMBL/GenBank/DDBJ databases">
        <title>Electrophorus electricus (electric eel) genome, fEleEle1, primary haplotype.</title>
        <authorList>
            <person name="Myers G."/>
            <person name="Meyer A."/>
            <person name="Fedrigo O."/>
            <person name="Formenti G."/>
            <person name="Rhie A."/>
            <person name="Tracey A."/>
            <person name="Sims Y."/>
            <person name="Jarvis E.D."/>
        </authorList>
    </citation>
    <scope>NUCLEOTIDE SEQUENCE [LARGE SCALE GENOMIC DNA]</scope>
</reference>
<dbReference type="InterPro" id="IPR037055">
    <property type="entry name" value="MHC_I-like_Ag-recog_sf"/>
</dbReference>
<dbReference type="InterPro" id="IPR003597">
    <property type="entry name" value="Ig_C1-set"/>
</dbReference>
<feature type="signal peptide" evidence="4">
    <location>
        <begin position="1"/>
        <end position="28"/>
    </location>
</feature>
<dbReference type="InterPro" id="IPR050208">
    <property type="entry name" value="MHC_class-I_related"/>
</dbReference>
<keyword evidence="4" id="KW-0732">Signal</keyword>
<dbReference type="FunFam" id="3.30.500.10:FF:000001">
    <property type="entry name" value="H-2 class I histocompatibility antigen, alpha chain"/>
    <property type="match status" value="1"/>
</dbReference>
<reference evidence="7" key="2">
    <citation type="journal article" date="2017" name="Sci. Adv.">
        <title>A tail of two voltages: Proteomic comparison of the three electric organs of the electric eel.</title>
        <authorList>
            <person name="Traeger L.L."/>
            <person name="Sabat G."/>
            <person name="Barrett-Wilt G.A."/>
            <person name="Wells G.B."/>
            <person name="Sussman M.R."/>
        </authorList>
    </citation>
    <scope>NUCLEOTIDE SEQUENCE [LARGE SCALE GENOMIC DNA]</scope>
</reference>
<dbReference type="CDD" id="cd07698">
    <property type="entry name" value="IgC1_MHC_I_alpha3"/>
    <property type="match status" value="1"/>
</dbReference>
<dbReference type="GO" id="GO:0006955">
    <property type="term" value="P:immune response"/>
    <property type="evidence" value="ECO:0007669"/>
    <property type="project" value="TreeGrafter"/>
</dbReference>
<dbReference type="InterPro" id="IPR003006">
    <property type="entry name" value="Ig/MHC_CS"/>
</dbReference>
<dbReference type="Ensembl" id="ENSEEET00000017443.2">
    <property type="protein sequence ID" value="ENSEEEP00000017246.2"/>
    <property type="gene ID" value="ENSEEEG00000027156.1"/>
</dbReference>
<dbReference type="GO" id="GO:0005615">
    <property type="term" value="C:extracellular space"/>
    <property type="evidence" value="ECO:0007669"/>
    <property type="project" value="TreeGrafter"/>
</dbReference>
<dbReference type="InterPro" id="IPR011161">
    <property type="entry name" value="MHC_I-like_Ag-recog"/>
</dbReference>
<dbReference type="PRINTS" id="PR01638">
    <property type="entry name" value="MHCCLASSI"/>
</dbReference>
<sequence length="337" mass="38645">MCVCIGQGAWRTVTKMLFIIIQLHGCHSLQYFYTAVTPGISFPEFTAVGLVDGEQFVYYDSIMRKRIPTTQWMKKSVGADYWDLATQTVQGHEENFKVDIGTLMERFNHTKGIHTVQLMYGCELHDDGTKRGYIQDGYDGEDFLSLDLNTLTWTAPKPQAVITKNKWEVTGANAHQWKGYLENTCIEWLQKYVSYGKATLERKDPPEVTLFQKDSSSPVVCHATGFFPRELMISWKKNGEDLHENMELRETLPNQDGTFQKRSILTVSPEDLNNNKYTCVVQHIGGFTESSLVQFWLFFSCSVAVLHSSYGGRRRMVRDTGSPKKQLQWGLVHWLLI</sequence>
<dbReference type="Pfam" id="PF00129">
    <property type="entry name" value="MHC_I"/>
    <property type="match status" value="1"/>
</dbReference>
<reference evidence="6" key="5">
    <citation type="submission" date="2025-09" db="UniProtKB">
        <authorList>
            <consortium name="Ensembl"/>
        </authorList>
    </citation>
    <scope>IDENTIFICATION</scope>
</reference>
<feature type="chain" id="PRO_5044317802" description="Ig-like domain-containing protein" evidence="4">
    <location>
        <begin position="29"/>
        <end position="337"/>
    </location>
</feature>
<dbReference type="PANTHER" id="PTHR16675">
    <property type="entry name" value="MHC CLASS I-RELATED"/>
    <property type="match status" value="1"/>
</dbReference>
<dbReference type="Gene3D" id="3.30.500.10">
    <property type="entry name" value="MHC class I-like antigen recognition-like"/>
    <property type="match status" value="1"/>
</dbReference>
<dbReference type="SMART" id="SM00407">
    <property type="entry name" value="IGc1"/>
    <property type="match status" value="1"/>
</dbReference>
<comment type="similarity">
    <text evidence="3">Belongs to the MHC class I family.</text>
</comment>
<evidence type="ECO:0000256" key="1">
    <source>
        <dbReference type="ARBA" id="ARBA00023180"/>
    </source>
</evidence>
<protein>
    <recommendedName>
        <fullName evidence="5">Ig-like domain-containing protein</fullName>
    </recommendedName>
</protein>
<reference evidence="6" key="4">
    <citation type="submission" date="2025-08" db="UniProtKB">
        <authorList>
            <consortium name="Ensembl"/>
        </authorList>
    </citation>
    <scope>IDENTIFICATION</scope>
</reference>
<accession>A0A4W4F042</accession>
<evidence type="ECO:0000313" key="6">
    <source>
        <dbReference type="Ensembl" id="ENSEEEP00000017246.2"/>
    </source>
</evidence>
<dbReference type="Proteomes" id="UP000314983">
    <property type="component" value="Chromosome 5"/>
</dbReference>
<dbReference type="SUPFAM" id="SSF54452">
    <property type="entry name" value="MHC antigen-recognition domain"/>
    <property type="match status" value="1"/>
</dbReference>
<dbReference type="PROSITE" id="PS50835">
    <property type="entry name" value="IG_LIKE"/>
    <property type="match status" value="1"/>
</dbReference>
<dbReference type="GO" id="GO:0009897">
    <property type="term" value="C:external side of plasma membrane"/>
    <property type="evidence" value="ECO:0007669"/>
    <property type="project" value="TreeGrafter"/>
</dbReference>
<reference evidence="7" key="1">
    <citation type="journal article" date="2014" name="Science">
        <title>Nonhuman genetics. Genomic basis for the convergent evolution of electric organs.</title>
        <authorList>
            <person name="Gallant J.R."/>
            <person name="Traeger L.L."/>
            <person name="Volkening J.D."/>
            <person name="Moffett H."/>
            <person name="Chen P.H."/>
            <person name="Novina C.D."/>
            <person name="Phillips G.N.Jr."/>
            <person name="Anand R."/>
            <person name="Wells G.B."/>
            <person name="Pinch M."/>
            <person name="Guth R."/>
            <person name="Unguez G.A."/>
            <person name="Albert J.S."/>
            <person name="Zakon H.H."/>
            <person name="Samanta M.P."/>
            <person name="Sussman M.R."/>
        </authorList>
    </citation>
    <scope>NUCLEOTIDE SEQUENCE [LARGE SCALE GENOMIC DNA]</scope>
</reference>
<feature type="domain" description="Ig-like" evidence="5">
    <location>
        <begin position="206"/>
        <end position="294"/>
    </location>
</feature>
<organism evidence="6 7">
    <name type="scientific">Electrophorus electricus</name>
    <name type="common">Electric eel</name>
    <name type="synonym">Gymnotus electricus</name>
    <dbReference type="NCBI Taxonomy" id="8005"/>
    <lineage>
        <taxon>Eukaryota</taxon>
        <taxon>Metazoa</taxon>
        <taxon>Chordata</taxon>
        <taxon>Craniata</taxon>
        <taxon>Vertebrata</taxon>
        <taxon>Euteleostomi</taxon>
        <taxon>Actinopterygii</taxon>
        <taxon>Neopterygii</taxon>
        <taxon>Teleostei</taxon>
        <taxon>Ostariophysi</taxon>
        <taxon>Gymnotiformes</taxon>
        <taxon>Gymnotoidei</taxon>
        <taxon>Gymnotidae</taxon>
        <taxon>Electrophorus</taxon>
    </lineage>
</organism>
<dbReference type="PANTHER" id="PTHR16675:SF237">
    <property type="entry name" value="MHC CLASS I ANTIGEN TRANSCRIPT VARIANT 1-RELATED"/>
    <property type="match status" value="1"/>
</dbReference>
<dbReference type="GeneTree" id="ENSGT01120000271828"/>
<dbReference type="InterPro" id="IPR013783">
    <property type="entry name" value="Ig-like_fold"/>
</dbReference>
<dbReference type="SUPFAM" id="SSF48726">
    <property type="entry name" value="Immunoglobulin"/>
    <property type="match status" value="1"/>
</dbReference>
<dbReference type="InterPro" id="IPR011162">
    <property type="entry name" value="MHC_I/II-like_Ag-recog"/>
</dbReference>
<evidence type="ECO:0000256" key="4">
    <source>
        <dbReference type="SAM" id="SignalP"/>
    </source>
</evidence>
<dbReference type="PROSITE" id="PS00290">
    <property type="entry name" value="IG_MHC"/>
    <property type="match status" value="1"/>
</dbReference>
<evidence type="ECO:0000259" key="5">
    <source>
        <dbReference type="PROSITE" id="PS50835"/>
    </source>
</evidence>
<dbReference type="InterPro" id="IPR036179">
    <property type="entry name" value="Ig-like_dom_sf"/>
</dbReference>
<dbReference type="Gene3D" id="2.60.40.10">
    <property type="entry name" value="Immunoglobulins"/>
    <property type="match status" value="1"/>
</dbReference>
<evidence type="ECO:0000313" key="7">
    <source>
        <dbReference type="Proteomes" id="UP000314983"/>
    </source>
</evidence>
<evidence type="ECO:0000256" key="2">
    <source>
        <dbReference type="ARBA" id="ARBA00023319"/>
    </source>
</evidence>
<evidence type="ECO:0000256" key="3">
    <source>
        <dbReference type="RuleBase" id="RU004439"/>
    </source>
</evidence>
<name>A0A4W4F042_ELEEL</name>
<proteinExistence type="inferred from homology"/>
<dbReference type="InterPro" id="IPR001039">
    <property type="entry name" value="MHC_I_a_a1/a2"/>
</dbReference>
<dbReference type="AlphaFoldDB" id="A0A4W4F042"/>
<keyword evidence="7" id="KW-1185">Reference proteome</keyword>
<keyword evidence="2" id="KW-0393">Immunoglobulin domain</keyword>
<dbReference type="Pfam" id="PF07654">
    <property type="entry name" value="C1-set"/>
    <property type="match status" value="1"/>
</dbReference>
<dbReference type="InterPro" id="IPR007110">
    <property type="entry name" value="Ig-like_dom"/>
</dbReference>